<feature type="compositionally biased region" description="Basic and acidic residues" evidence="1">
    <location>
        <begin position="270"/>
        <end position="281"/>
    </location>
</feature>
<proteinExistence type="predicted"/>
<sequence length="281" mass="29883">MEPPRDPWARPAGNPVIWVKNWVRSSPGTHIWLLIIGVTSLVIASASEGLGQFLIHRTSSNIHELNEHPLPSLLISGFWIENPGSFLLYVVMFELVHANVERWTGSWRWLLIVGGAHVAATLASQELVLLAIEGHQLPRSMTHVVDIGVSYGLAAAAGVLTYRLRSPWRYGYLVGVLAFFAIPLTTGATFTDFGHAIALTMGFAAWPLTPAAEVAGDEEGDAGEAGEARDEEGDAGEAGEARDEQPAAEEAGADAREAGDDQSAAEEAGVDAREEGGGGGR</sequence>
<feature type="transmembrane region" description="Helical" evidence="2">
    <location>
        <begin position="31"/>
        <end position="50"/>
    </location>
</feature>
<protein>
    <recommendedName>
        <fullName evidence="5">Integral membrane protein</fullName>
    </recommendedName>
</protein>
<dbReference type="Proteomes" id="UP001059597">
    <property type="component" value="Chromosome"/>
</dbReference>
<organism evidence="3 4">
    <name type="scientific">Streptomyces nigrescens</name>
    <dbReference type="NCBI Taxonomy" id="1920"/>
    <lineage>
        <taxon>Bacteria</taxon>
        <taxon>Bacillati</taxon>
        <taxon>Actinomycetota</taxon>
        <taxon>Actinomycetes</taxon>
        <taxon>Kitasatosporales</taxon>
        <taxon>Streptomycetaceae</taxon>
        <taxon>Streptomyces</taxon>
    </lineage>
</organism>
<evidence type="ECO:0000313" key="4">
    <source>
        <dbReference type="Proteomes" id="UP001059597"/>
    </source>
</evidence>
<evidence type="ECO:0008006" key="5">
    <source>
        <dbReference type="Google" id="ProtNLM"/>
    </source>
</evidence>
<dbReference type="Pfam" id="PF20401">
    <property type="entry name" value="Rhomboid_2"/>
    <property type="match status" value="1"/>
</dbReference>
<feature type="transmembrane region" description="Helical" evidence="2">
    <location>
        <begin position="70"/>
        <end position="89"/>
    </location>
</feature>
<evidence type="ECO:0000256" key="2">
    <source>
        <dbReference type="SAM" id="Phobius"/>
    </source>
</evidence>
<evidence type="ECO:0000256" key="1">
    <source>
        <dbReference type="SAM" id="MobiDB-lite"/>
    </source>
</evidence>
<feature type="compositionally biased region" description="Acidic residues" evidence="1">
    <location>
        <begin position="215"/>
        <end position="237"/>
    </location>
</feature>
<keyword evidence="2" id="KW-1133">Transmembrane helix</keyword>
<feature type="transmembrane region" description="Helical" evidence="2">
    <location>
        <begin position="144"/>
        <end position="164"/>
    </location>
</feature>
<keyword evidence="2" id="KW-0812">Transmembrane</keyword>
<name>A0ABM8A405_STRNI</name>
<feature type="region of interest" description="Disordered" evidence="1">
    <location>
        <begin position="215"/>
        <end position="281"/>
    </location>
</feature>
<feature type="transmembrane region" description="Helical" evidence="2">
    <location>
        <begin position="170"/>
        <end position="191"/>
    </location>
</feature>
<dbReference type="EMBL" id="AP026073">
    <property type="protein sequence ID" value="BDM73384.1"/>
    <property type="molecule type" value="Genomic_DNA"/>
</dbReference>
<gene>
    <name evidence="3" type="ORF">HEK616_68710</name>
</gene>
<evidence type="ECO:0000313" key="3">
    <source>
        <dbReference type="EMBL" id="BDM73384.1"/>
    </source>
</evidence>
<reference evidence="3" key="1">
    <citation type="submission" date="2022-06" db="EMBL/GenBank/DDBJ databases">
        <title>Complete genome sequence of Streptomyces nigrescens HEK616.</title>
        <authorList>
            <person name="Asamizu S."/>
            <person name="Onaka H."/>
        </authorList>
    </citation>
    <scope>NUCLEOTIDE SEQUENCE</scope>
    <source>
        <strain evidence="3">HEK616</strain>
    </source>
</reference>
<feature type="transmembrane region" description="Helical" evidence="2">
    <location>
        <begin position="109"/>
        <end position="132"/>
    </location>
</feature>
<keyword evidence="2" id="KW-0472">Membrane</keyword>
<keyword evidence="4" id="KW-1185">Reference proteome</keyword>
<accession>A0ABM8A405</accession>
<dbReference type="InterPro" id="IPR046862">
    <property type="entry name" value="Rhomboid_2"/>
</dbReference>